<comment type="caution">
    <text evidence="1">The sequence shown here is derived from an EMBL/GenBank/DDBJ whole genome shotgun (WGS) entry which is preliminary data.</text>
</comment>
<accession>A0A5C5X448</accession>
<sequence length="175" mass="19041">MSRSIGTTISDSLQMSLSYAERLLKDVAADRFARFANVGGVVVESNHPAFVIGHLSLYPTVIVEQLGGNGSSLLPSEKSQEVFSKTAACQDDPDGVIYPPMEEVVRSFFQGYEAALGELKKTPDAEFQKPNPGEGRTVELFPSIASMHAFYCGGHMMMHLGQFSAWRRMEGMGSA</sequence>
<gene>
    <name evidence="1" type="ORF">KOR42_12640</name>
</gene>
<evidence type="ECO:0000313" key="1">
    <source>
        <dbReference type="EMBL" id="TWT57897.1"/>
    </source>
</evidence>
<protein>
    <recommendedName>
        <fullName evidence="3">DinB superfamily protein</fullName>
    </recommendedName>
</protein>
<dbReference type="InterPro" id="IPR034660">
    <property type="entry name" value="DinB/YfiT-like"/>
</dbReference>
<evidence type="ECO:0000313" key="2">
    <source>
        <dbReference type="Proteomes" id="UP000317243"/>
    </source>
</evidence>
<dbReference type="AlphaFoldDB" id="A0A5C5X448"/>
<dbReference type="EMBL" id="SIHI01000001">
    <property type="protein sequence ID" value="TWT57897.1"/>
    <property type="molecule type" value="Genomic_DNA"/>
</dbReference>
<dbReference type="RefSeq" id="WP_146507929.1">
    <property type="nucleotide sequence ID" value="NZ_SIHI01000001.1"/>
</dbReference>
<evidence type="ECO:0008006" key="3">
    <source>
        <dbReference type="Google" id="ProtNLM"/>
    </source>
</evidence>
<dbReference type="Gene3D" id="1.20.120.450">
    <property type="entry name" value="dinb family like domain"/>
    <property type="match status" value="1"/>
</dbReference>
<reference evidence="1 2" key="1">
    <citation type="submission" date="2019-02" db="EMBL/GenBank/DDBJ databases">
        <title>Deep-cultivation of Planctomycetes and their phenomic and genomic characterization uncovers novel biology.</title>
        <authorList>
            <person name="Wiegand S."/>
            <person name="Jogler M."/>
            <person name="Boedeker C."/>
            <person name="Pinto D."/>
            <person name="Vollmers J."/>
            <person name="Rivas-Marin E."/>
            <person name="Kohn T."/>
            <person name="Peeters S.H."/>
            <person name="Heuer A."/>
            <person name="Rast P."/>
            <person name="Oberbeckmann S."/>
            <person name="Bunk B."/>
            <person name="Jeske O."/>
            <person name="Meyerdierks A."/>
            <person name="Storesund J.E."/>
            <person name="Kallscheuer N."/>
            <person name="Luecker S."/>
            <person name="Lage O.M."/>
            <person name="Pohl T."/>
            <person name="Merkel B.J."/>
            <person name="Hornburger P."/>
            <person name="Mueller R.-W."/>
            <person name="Bruemmer F."/>
            <person name="Labrenz M."/>
            <person name="Spormann A.M."/>
            <person name="Op Den Camp H."/>
            <person name="Overmann J."/>
            <person name="Amann R."/>
            <person name="Jetten M.S.M."/>
            <person name="Mascher T."/>
            <person name="Medema M.H."/>
            <person name="Devos D.P."/>
            <person name="Kaster A.-K."/>
            <person name="Ovreas L."/>
            <person name="Rohde M."/>
            <person name="Galperin M.Y."/>
            <person name="Jogler C."/>
        </authorList>
    </citation>
    <scope>NUCLEOTIDE SEQUENCE [LARGE SCALE GENOMIC DNA]</scope>
    <source>
        <strain evidence="1 2">KOR42</strain>
    </source>
</reference>
<dbReference type="OrthoDB" id="268680at2"/>
<keyword evidence="2" id="KW-1185">Reference proteome</keyword>
<proteinExistence type="predicted"/>
<organism evidence="1 2">
    <name type="scientific">Thalassoglobus neptunius</name>
    <dbReference type="NCBI Taxonomy" id="1938619"/>
    <lineage>
        <taxon>Bacteria</taxon>
        <taxon>Pseudomonadati</taxon>
        <taxon>Planctomycetota</taxon>
        <taxon>Planctomycetia</taxon>
        <taxon>Planctomycetales</taxon>
        <taxon>Planctomycetaceae</taxon>
        <taxon>Thalassoglobus</taxon>
    </lineage>
</organism>
<dbReference type="Proteomes" id="UP000317243">
    <property type="component" value="Unassembled WGS sequence"/>
</dbReference>
<name>A0A5C5X448_9PLAN</name>